<sequence length="326" mass="37257">MGQKSGNGLFLMEMLAKNPRNPINVLISSGSNTLQVMHKRMFTRIKNTVLSFLKSHGISLSNENSEFYVVCAYGKSHRKSFHSRTIRPTKPEEQINADVIGSMEEDSVSGSRFMLVLEDDYTKFCRIFFLNAKSEVPNCIETFLNEAKTAVYTIKQILCDPAMIQTPEQKGAAERENRTIVEAARAMVHQKELPKKLWAEASYSLERRCNVIFCDELTYKPLTVEISDSNPEEEIGSTEVSVEEECLEEPVPVRRYPERKHNMPEFLSENYVLFVSPLTGIETSACYSEAMRSPEFKLWERAMIEELQSHDENGTLKLEVIVRTNC</sequence>
<dbReference type="Gene3D" id="3.30.420.10">
    <property type="entry name" value="Ribonuclease H-like superfamily/Ribonuclease H"/>
    <property type="match status" value="2"/>
</dbReference>
<dbReference type="PANTHER" id="PTHR42648">
    <property type="entry name" value="TRANSPOSASE, PUTATIVE-RELATED"/>
    <property type="match status" value="1"/>
</dbReference>
<dbReference type="InterPro" id="IPR036397">
    <property type="entry name" value="RNaseH_sf"/>
</dbReference>
<reference evidence="1" key="2">
    <citation type="submission" date="2020-06" db="EMBL/GenBank/DDBJ databases">
        <authorList>
            <person name="Sheffer M."/>
        </authorList>
    </citation>
    <scope>NUCLEOTIDE SEQUENCE</scope>
</reference>
<evidence type="ECO:0000313" key="1">
    <source>
        <dbReference type="EMBL" id="KAF8791559.1"/>
    </source>
</evidence>
<proteinExistence type="predicted"/>
<dbReference type="Proteomes" id="UP000807504">
    <property type="component" value="Unassembled WGS sequence"/>
</dbReference>
<reference evidence="1" key="1">
    <citation type="journal article" date="2020" name="bioRxiv">
        <title>Chromosome-level reference genome of the European wasp spider Argiope bruennichi: a resource for studies on range expansion and evolutionary adaptation.</title>
        <authorList>
            <person name="Sheffer M.M."/>
            <person name="Hoppe A."/>
            <person name="Krehenwinkel H."/>
            <person name="Uhl G."/>
            <person name="Kuss A.W."/>
            <person name="Jensen L."/>
            <person name="Jensen C."/>
            <person name="Gillespie R.G."/>
            <person name="Hoff K.J."/>
            <person name="Prost S."/>
        </authorList>
    </citation>
    <scope>NUCLEOTIDE SEQUENCE</scope>
</reference>
<gene>
    <name evidence="1" type="ORF">HNY73_006406</name>
</gene>
<dbReference type="SUPFAM" id="SSF53098">
    <property type="entry name" value="Ribonuclease H-like"/>
    <property type="match status" value="1"/>
</dbReference>
<keyword evidence="2" id="KW-1185">Reference proteome</keyword>
<dbReference type="InterPro" id="IPR012337">
    <property type="entry name" value="RNaseH-like_sf"/>
</dbReference>
<dbReference type="AlphaFoldDB" id="A0A8T0FPK5"/>
<organism evidence="1 2">
    <name type="scientific">Argiope bruennichi</name>
    <name type="common">Wasp spider</name>
    <name type="synonym">Aranea bruennichi</name>
    <dbReference type="NCBI Taxonomy" id="94029"/>
    <lineage>
        <taxon>Eukaryota</taxon>
        <taxon>Metazoa</taxon>
        <taxon>Ecdysozoa</taxon>
        <taxon>Arthropoda</taxon>
        <taxon>Chelicerata</taxon>
        <taxon>Arachnida</taxon>
        <taxon>Araneae</taxon>
        <taxon>Araneomorphae</taxon>
        <taxon>Entelegynae</taxon>
        <taxon>Araneoidea</taxon>
        <taxon>Araneidae</taxon>
        <taxon>Argiope</taxon>
    </lineage>
</organism>
<evidence type="ECO:0000313" key="2">
    <source>
        <dbReference type="Proteomes" id="UP000807504"/>
    </source>
</evidence>
<comment type="caution">
    <text evidence="1">The sequence shown here is derived from an EMBL/GenBank/DDBJ whole genome shotgun (WGS) entry which is preliminary data.</text>
</comment>
<dbReference type="PANTHER" id="PTHR42648:SF24">
    <property type="entry name" value="INTEGRASE CATALYTIC DOMAIN-CONTAINING PROTEIN"/>
    <property type="match status" value="1"/>
</dbReference>
<name>A0A8T0FPK5_ARGBR</name>
<dbReference type="GO" id="GO:0003676">
    <property type="term" value="F:nucleic acid binding"/>
    <property type="evidence" value="ECO:0007669"/>
    <property type="project" value="InterPro"/>
</dbReference>
<accession>A0A8T0FPK5</accession>
<protein>
    <submittedName>
        <fullName evidence="1">Retrovirus-related Pol polyprotein like</fullName>
    </submittedName>
</protein>
<dbReference type="InterPro" id="IPR039537">
    <property type="entry name" value="Retrotran_Ty1/copia-like"/>
</dbReference>
<dbReference type="EMBL" id="JABXBU010000011">
    <property type="protein sequence ID" value="KAF8791559.1"/>
    <property type="molecule type" value="Genomic_DNA"/>
</dbReference>